<dbReference type="RefSeq" id="YP_002518641.2">
    <property type="nucleotide sequence ID" value="NC_011916.1"/>
</dbReference>
<dbReference type="AlphaFoldDB" id="A0A0H3CBX7"/>
<protein>
    <submittedName>
        <fullName evidence="2">Diguanylate receptor protein DgrB</fullName>
    </submittedName>
</protein>
<name>A0A0H3CBX7_CAUVN</name>
<evidence type="ECO:0000313" key="3">
    <source>
        <dbReference type="Proteomes" id="UP000001364"/>
    </source>
</evidence>
<evidence type="ECO:0000259" key="1">
    <source>
        <dbReference type="Pfam" id="PF07238"/>
    </source>
</evidence>
<dbReference type="OrthoDB" id="7188320at2"/>
<dbReference type="Pfam" id="PF07238">
    <property type="entry name" value="PilZ"/>
    <property type="match status" value="1"/>
</dbReference>
<dbReference type="HOGENOM" id="CLU_2080541_0_0_5"/>
<sequence>MSKHASGAEHDRRAAVRIQTQRSGKVLCGAFAWDCVIRDLSSQGARVQMLTGGAPAGQIQLIDLDAGLAHDVTVAWQREREIGLRIVRTYDLRGLAPAVAGTAKRIWRASRADVSTG</sequence>
<dbReference type="Proteomes" id="UP000001364">
    <property type="component" value="Chromosome"/>
</dbReference>
<proteinExistence type="predicted"/>
<feature type="domain" description="PilZ" evidence="1">
    <location>
        <begin position="11"/>
        <end position="87"/>
    </location>
</feature>
<evidence type="ECO:0000313" key="2">
    <source>
        <dbReference type="EMBL" id="ACL96733.2"/>
    </source>
</evidence>
<dbReference type="GeneID" id="7330862"/>
<keyword evidence="2" id="KW-0675">Receptor</keyword>
<organism evidence="2 3">
    <name type="scientific">Caulobacter vibrioides (strain NA1000 / CB15N)</name>
    <name type="common">Caulobacter crescentus</name>
    <dbReference type="NCBI Taxonomy" id="565050"/>
    <lineage>
        <taxon>Bacteria</taxon>
        <taxon>Pseudomonadati</taxon>
        <taxon>Pseudomonadota</taxon>
        <taxon>Alphaproteobacteria</taxon>
        <taxon>Caulobacterales</taxon>
        <taxon>Caulobacteraceae</taxon>
        <taxon>Caulobacter</taxon>
    </lineage>
</organism>
<dbReference type="InterPro" id="IPR009875">
    <property type="entry name" value="PilZ_domain"/>
</dbReference>
<dbReference type="RefSeq" id="WP_010921001.1">
    <property type="nucleotide sequence ID" value="NC_011916.1"/>
</dbReference>
<dbReference type="EMBL" id="CP001340">
    <property type="protein sequence ID" value="ACL96733.2"/>
    <property type="molecule type" value="Genomic_DNA"/>
</dbReference>
<dbReference type="GO" id="GO:0035438">
    <property type="term" value="F:cyclic-di-GMP binding"/>
    <property type="evidence" value="ECO:0007669"/>
    <property type="project" value="InterPro"/>
</dbReference>
<dbReference type="SUPFAM" id="SSF141371">
    <property type="entry name" value="PilZ domain-like"/>
    <property type="match status" value="1"/>
</dbReference>
<keyword evidence="3" id="KW-1185">Reference proteome</keyword>
<accession>A0A0H3CBX7</accession>
<reference evidence="2 3" key="1">
    <citation type="journal article" date="2010" name="J. Bacteriol.">
        <title>The genetic basis of laboratory adaptation in Caulobacter crescentus.</title>
        <authorList>
            <person name="Marks M.E."/>
            <person name="Castro-Rojas C.M."/>
            <person name="Teiling C."/>
            <person name="Du L."/>
            <person name="Kapatral V."/>
            <person name="Walunas T.L."/>
            <person name="Crosson S."/>
        </authorList>
    </citation>
    <scope>NUCLEOTIDE SEQUENCE [LARGE SCALE GENOMIC DNA]</scope>
    <source>
        <strain evidence="3">NA1000 / CB15N</strain>
    </source>
</reference>
<dbReference type="Gene3D" id="2.40.10.220">
    <property type="entry name" value="predicted glycosyltransferase like domains"/>
    <property type="match status" value="1"/>
</dbReference>
<gene>
    <name evidence="2" type="primary">dgrB</name>
    <name evidence="2" type="ordered locus">CCNA_03268</name>
</gene>
<dbReference type="SMR" id="A0A0H3CBX7"/>
<dbReference type="PATRIC" id="fig|565050.3.peg.3191"/>
<dbReference type="KEGG" id="ccs:CCNA_03268"/>